<dbReference type="EMBL" id="CAJVPZ010028984">
    <property type="protein sequence ID" value="CAG8732908.1"/>
    <property type="molecule type" value="Genomic_DNA"/>
</dbReference>
<evidence type="ECO:0000313" key="1">
    <source>
        <dbReference type="EMBL" id="CAG8732908.1"/>
    </source>
</evidence>
<keyword evidence="2" id="KW-1185">Reference proteome</keyword>
<comment type="caution">
    <text evidence="1">The sequence shown here is derived from an EMBL/GenBank/DDBJ whole genome shotgun (WGS) entry which is preliminary data.</text>
</comment>
<feature type="non-terminal residue" evidence="1">
    <location>
        <position position="1"/>
    </location>
</feature>
<gene>
    <name evidence="1" type="ORF">RFULGI_LOCUS12279</name>
</gene>
<evidence type="ECO:0000313" key="2">
    <source>
        <dbReference type="Proteomes" id="UP000789396"/>
    </source>
</evidence>
<proteinExistence type="predicted"/>
<dbReference type="Proteomes" id="UP000789396">
    <property type="component" value="Unassembled WGS sequence"/>
</dbReference>
<reference evidence="1" key="1">
    <citation type="submission" date="2021-06" db="EMBL/GenBank/DDBJ databases">
        <authorList>
            <person name="Kallberg Y."/>
            <person name="Tangrot J."/>
            <person name="Rosling A."/>
        </authorList>
    </citation>
    <scope>NUCLEOTIDE SEQUENCE</scope>
    <source>
        <strain evidence="1">IN212</strain>
    </source>
</reference>
<name>A0A9N9NI59_9GLOM</name>
<organism evidence="1 2">
    <name type="scientific">Racocetra fulgida</name>
    <dbReference type="NCBI Taxonomy" id="60492"/>
    <lineage>
        <taxon>Eukaryota</taxon>
        <taxon>Fungi</taxon>
        <taxon>Fungi incertae sedis</taxon>
        <taxon>Mucoromycota</taxon>
        <taxon>Glomeromycotina</taxon>
        <taxon>Glomeromycetes</taxon>
        <taxon>Diversisporales</taxon>
        <taxon>Gigasporaceae</taxon>
        <taxon>Racocetra</taxon>
    </lineage>
</organism>
<feature type="non-terminal residue" evidence="1">
    <location>
        <position position="85"/>
    </location>
</feature>
<sequence>LVIRVLEMLTYYVLKAMKLIKNTKIQTARGPNVSIVMETAEAKIMLHHSMMYDKPNEVTVPSEIKQTIKENLEMSPVYLQIYLRK</sequence>
<dbReference type="AlphaFoldDB" id="A0A9N9NI59"/>
<protein>
    <submittedName>
        <fullName evidence="1">13730_t:CDS:1</fullName>
    </submittedName>
</protein>
<accession>A0A9N9NI59</accession>